<dbReference type="GO" id="GO:0005634">
    <property type="term" value="C:nucleus"/>
    <property type="evidence" value="ECO:0007669"/>
    <property type="project" value="UniProtKB-SubCell"/>
</dbReference>
<comment type="subcellular location">
    <subcellularLocation>
        <location evidence="1">Nucleus</location>
    </subcellularLocation>
</comment>
<gene>
    <name evidence="5" type="ORF">CK203_080445</name>
</gene>
<dbReference type="AlphaFoldDB" id="A0A438F257"/>
<feature type="compositionally biased region" description="Acidic residues" evidence="3">
    <location>
        <begin position="305"/>
        <end position="322"/>
    </location>
</feature>
<accession>A0A438F257</accession>
<dbReference type="PROSITE" id="PS51138">
    <property type="entry name" value="ENT"/>
    <property type="match status" value="1"/>
</dbReference>
<evidence type="ECO:0000259" key="4">
    <source>
        <dbReference type="PROSITE" id="PS51138"/>
    </source>
</evidence>
<comment type="caution">
    <text evidence="5">The sequence shown here is derived from an EMBL/GenBank/DDBJ whole genome shotgun (WGS) entry which is preliminary data.</text>
</comment>
<evidence type="ECO:0000256" key="1">
    <source>
        <dbReference type="ARBA" id="ARBA00004123"/>
    </source>
</evidence>
<dbReference type="InterPro" id="IPR033485">
    <property type="entry name" value="EMSY-LIKE_plant"/>
</dbReference>
<organism evidence="5 6">
    <name type="scientific">Vitis vinifera</name>
    <name type="common">Grape</name>
    <dbReference type="NCBI Taxonomy" id="29760"/>
    <lineage>
        <taxon>Eukaryota</taxon>
        <taxon>Viridiplantae</taxon>
        <taxon>Streptophyta</taxon>
        <taxon>Embryophyta</taxon>
        <taxon>Tracheophyta</taxon>
        <taxon>Spermatophyta</taxon>
        <taxon>Magnoliopsida</taxon>
        <taxon>eudicotyledons</taxon>
        <taxon>Gunneridae</taxon>
        <taxon>Pentapetalae</taxon>
        <taxon>rosids</taxon>
        <taxon>Vitales</taxon>
        <taxon>Vitaceae</taxon>
        <taxon>Viteae</taxon>
        <taxon>Vitis</taxon>
    </lineage>
</organism>
<reference evidence="5 6" key="1">
    <citation type="journal article" date="2018" name="PLoS Genet.">
        <title>Population sequencing reveals clonal diversity and ancestral inbreeding in the grapevine cultivar Chardonnay.</title>
        <authorList>
            <person name="Roach M.J."/>
            <person name="Johnson D.L."/>
            <person name="Bohlmann J."/>
            <person name="van Vuuren H.J."/>
            <person name="Jones S.J."/>
            <person name="Pretorius I.S."/>
            <person name="Schmidt S.A."/>
            <person name="Borneman A.R."/>
        </authorList>
    </citation>
    <scope>NUCLEOTIDE SEQUENCE [LARGE SCALE GENOMIC DNA]</scope>
    <source>
        <strain evidence="6">cv. Chardonnay</strain>
        <tissue evidence="5">Leaf</tissue>
    </source>
</reference>
<dbReference type="PANTHER" id="PTHR33432:SF33">
    <property type="entry name" value="OS03G0796400 PROTEIN"/>
    <property type="match status" value="1"/>
</dbReference>
<dbReference type="SMART" id="SM00743">
    <property type="entry name" value="Agenet"/>
    <property type="match status" value="1"/>
</dbReference>
<dbReference type="EMBL" id="QGNW01001134">
    <property type="protein sequence ID" value="RVW54100.1"/>
    <property type="molecule type" value="Genomic_DNA"/>
</dbReference>
<feature type="region of interest" description="Disordered" evidence="3">
    <location>
        <begin position="300"/>
        <end position="330"/>
    </location>
</feature>
<dbReference type="SUPFAM" id="SSF158639">
    <property type="entry name" value="ENT-like"/>
    <property type="match status" value="1"/>
</dbReference>
<feature type="domain" description="ENT" evidence="4">
    <location>
        <begin position="341"/>
        <end position="404"/>
    </location>
</feature>
<dbReference type="InterPro" id="IPR005491">
    <property type="entry name" value="ENT_dom"/>
</dbReference>
<dbReference type="Pfam" id="PF03735">
    <property type="entry name" value="ENT"/>
    <property type="match status" value="1"/>
</dbReference>
<evidence type="ECO:0000256" key="2">
    <source>
        <dbReference type="ARBA" id="ARBA00023242"/>
    </source>
</evidence>
<dbReference type="Proteomes" id="UP000288805">
    <property type="component" value="Unassembled WGS sequence"/>
</dbReference>
<dbReference type="SMART" id="SM01191">
    <property type="entry name" value="ENT"/>
    <property type="match status" value="1"/>
</dbReference>
<dbReference type="GO" id="GO:0050832">
    <property type="term" value="P:defense response to fungus"/>
    <property type="evidence" value="ECO:0007669"/>
    <property type="project" value="InterPro"/>
</dbReference>
<dbReference type="InterPro" id="IPR008395">
    <property type="entry name" value="Agenet-like_dom"/>
</dbReference>
<dbReference type="PANTHER" id="PTHR33432">
    <property type="entry name" value="PROTEIN EMSY-LIKE 4"/>
    <property type="match status" value="1"/>
</dbReference>
<dbReference type="InterPro" id="IPR014002">
    <property type="entry name" value="Agenet_dom_plant"/>
</dbReference>
<sequence length="404" mass="45366">MKFRKGSKVEVLNKKEVPSGAWHCAEIISVMGTTTVLGMESWVTGDVVEVFNDGSWKCAMVLKVTCAVYYLVRLLGSCHEFEVHKSNIRVRQAWIDDKWVVIGQGSITFEDVRVNKLLTSNCHQKMSFQVPQADMKLKLQAGDDFFQKHTDFQDSPMVSSKTLKRASPYCSSGLEAYSGNIQKMRAIENGGRQRVITGYSSPLRAKVDAVAYPRLNLGEKYMHASFNDRSTKYCEMERGKPNGVDCFLARSSESNDSDSMSCSVGSCSINNNGPNKFSSCILAHPRQDTDDLCSDAESFYHWGDEGDEEDERDEGDEEDERYEGDVRDEEEKCPISLEKELAASIHSLELHAYRRTLAALHASGPLSWEQSTMLTNLRCSLHISNDEHLMELKNLISAGINFCN</sequence>
<dbReference type="Pfam" id="PF05641">
    <property type="entry name" value="Agenet"/>
    <property type="match status" value="1"/>
</dbReference>
<dbReference type="InterPro" id="IPR036142">
    <property type="entry name" value="ENT_dom-like_sf"/>
</dbReference>
<proteinExistence type="predicted"/>
<dbReference type="Gene3D" id="1.10.1240.40">
    <property type="entry name" value="ENT domain"/>
    <property type="match status" value="1"/>
</dbReference>
<keyword evidence="2" id="KW-0539">Nucleus</keyword>
<evidence type="ECO:0000313" key="6">
    <source>
        <dbReference type="Proteomes" id="UP000288805"/>
    </source>
</evidence>
<evidence type="ECO:0000313" key="5">
    <source>
        <dbReference type="EMBL" id="RVW54100.1"/>
    </source>
</evidence>
<name>A0A438F257_VITVI</name>
<protein>
    <recommendedName>
        <fullName evidence="4">ENT domain-containing protein</fullName>
    </recommendedName>
</protein>
<evidence type="ECO:0000256" key="3">
    <source>
        <dbReference type="SAM" id="MobiDB-lite"/>
    </source>
</evidence>